<name>A0A7J0A2G2_9BACE</name>
<proteinExistence type="predicted"/>
<accession>A0A7J0A2G2</accession>
<protein>
    <submittedName>
        <fullName evidence="1">Uncharacterized protein</fullName>
    </submittedName>
</protein>
<gene>
    <name evidence="1" type="ORF">IMSAGC001_01974</name>
</gene>
<sequence>MEPQVGYRIKLSIDNLRTSDEAFQILKKLVARQKNTPKGMKQLADAIPEGYLDGQSQMIDTVNLQEVHNSVRCFVLSSSFTMLTN</sequence>
<organism evidence="1 2">
    <name type="scientific">Bacteroides acidifaciens</name>
    <dbReference type="NCBI Taxonomy" id="85831"/>
    <lineage>
        <taxon>Bacteria</taxon>
        <taxon>Pseudomonadati</taxon>
        <taxon>Bacteroidota</taxon>
        <taxon>Bacteroidia</taxon>
        <taxon>Bacteroidales</taxon>
        <taxon>Bacteroidaceae</taxon>
        <taxon>Bacteroides</taxon>
    </lineage>
</organism>
<evidence type="ECO:0000313" key="2">
    <source>
        <dbReference type="Proteomes" id="UP000491181"/>
    </source>
</evidence>
<evidence type="ECO:0000313" key="1">
    <source>
        <dbReference type="EMBL" id="GFH86565.1"/>
    </source>
</evidence>
<comment type="caution">
    <text evidence="1">The sequence shown here is derived from an EMBL/GenBank/DDBJ whole genome shotgun (WGS) entry which is preliminary data.</text>
</comment>
<dbReference type="EMBL" id="BLLS01000047">
    <property type="protein sequence ID" value="GFH86565.1"/>
    <property type="molecule type" value="Genomic_DNA"/>
</dbReference>
<reference evidence="1 2" key="1">
    <citation type="journal article" date="2020" name="Microbiome">
        <title>Single-cell genomics of uncultured bacteria reveals dietary fiber responders in the mouse gut microbiota.</title>
        <authorList>
            <person name="Chijiiwa R."/>
            <person name="Hosokawa M."/>
            <person name="Kogawa M."/>
            <person name="Nishikawa Y."/>
            <person name="Ide K."/>
            <person name="Sakanashi C."/>
            <person name="Takahashi K."/>
            <person name="Takeyama H."/>
        </authorList>
    </citation>
    <scope>NUCLEOTIDE SEQUENCE [LARGE SCALE GENOMIC DNA]</scope>
    <source>
        <strain evidence="1">IMSAGC_001</strain>
    </source>
</reference>
<dbReference type="AlphaFoldDB" id="A0A7J0A2G2"/>
<dbReference type="Proteomes" id="UP000491181">
    <property type="component" value="Unassembled WGS sequence"/>
</dbReference>